<dbReference type="InterPro" id="IPR008259">
    <property type="entry name" value="FMN_hydac_DH_AS"/>
</dbReference>
<keyword evidence="11" id="KW-1185">Reference proteome</keyword>
<feature type="binding site" evidence="8">
    <location>
        <begin position="297"/>
        <end position="298"/>
    </location>
    <ligand>
        <name>FMN</name>
        <dbReference type="ChEBI" id="CHEBI:58210"/>
    </ligand>
</feature>
<accession>A0A8X6Q0J8</accession>
<evidence type="ECO:0000313" key="10">
    <source>
        <dbReference type="EMBL" id="GFT99916.1"/>
    </source>
</evidence>
<name>A0A8X6Q0J8_NEPPI</name>
<dbReference type="PANTHER" id="PTHR10578:SF149">
    <property type="entry name" value="2-HYDROXYACID OXIDASE 2"/>
    <property type="match status" value="1"/>
</dbReference>
<evidence type="ECO:0000256" key="3">
    <source>
        <dbReference type="ARBA" id="ARBA00023002"/>
    </source>
</evidence>
<evidence type="ECO:0000256" key="4">
    <source>
        <dbReference type="ARBA" id="ARBA00024042"/>
    </source>
</evidence>
<evidence type="ECO:0000256" key="2">
    <source>
        <dbReference type="ARBA" id="ARBA00013087"/>
    </source>
</evidence>
<evidence type="ECO:0000256" key="1">
    <source>
        <dbReference type="ARBA" id="ARBA00001917"/>
    </source>
</evidence>
<dbReference type="Proteomes" id="UP000887013">
    <property type="component" value="Unassembled WGS sequence"/>
</dbReference>
<dbReference type="PIRSF" id="PIRSF000138">
    <property type="entry name" value="Al-hdrx_acd_dh"/>
    <property type="match status" value="1"/>
</dbReference>
<dbReference type="GO" id="GO:0001561">
    <property type="term" value="P:fatty acid alpha-oxidation"/>
    <property type="evidence" value="ECO:0007669"/>
    <property type="project" value="TreeGrafter"/>
</dbReference>
<feature type="binding site" evidence="8">
    <location>
        <begin position="77"/>
        <end position="79"/>
    </location>
    <ligand>
        <name>FMN</name>
        <dbReference type="ChEBI" id="CHEBI:58210"/>
    </ligand>
</feature>
<gene>
    <name evidence="10" type="primary">GLO1</name>
    <name evidence="10" type="ORF">NPIL_94601</name>
</gene>
<dbReference type="SUPFAM" id="SSF51395">
    <property type="entry name" value="FMN-linked oxidoreductases"/>
    <property type="match status" value="1"/>
</dbReference>
<feature type="binding site" evidence="8">
    <location>
        <begin position="274"/>
        <end position="278"/>
    </location>
    <ligand>
        <name>FMN</name>
        <dbReference type="ChEBI" id="CHEBI:58210"/>
    </ligand>
</feature>
<evidence type="ECO:0000256" key="6">
    <source>
        <dbReference type="ARBA" id="ARBA00029327"/>
    </source>
</evidence>
<evidence type="ECO:0000256" key="7">
    <source>
        <dbReference type="PIRSR" id="PIRSR000138-1"/>
    </source>
</evidence>
<proteinExistence type="inferred from homology"/>
<feature type="binding site" evidence="8">
    <location>
        <position position="106"/>
    </location>
    <ligand>
        <name>FMN</name>
        <dbReference type="ChEBI" id="CHEBI:58210"/>
    </ligand>
</feature>
<feature type="binding site" evidence="8">
    <location>
        <position position="130"/>
    </location>
    <ligand>
        <name>FMN</name>
        <dbReference type="ChEBI" id="CHEBI:58210"/>
    </ligand>
</feature>
<dbReference type="Gene3D" id="3.20.20.70">
    <property type="entry name" value="Aldolase class I"/>
    <property type="match status" value="1"/>
</dbReference>
<dbReference type="EC" id="1.1.3.15" evidence="2"/>
<comment type="similarity">
    <text evidence="4">Belongs to the FMN-dependent alpha-hydroxy acid dehydrogenase family.</text>
</comment>
<reference evidence="10" key="1">
    <citation type="submission" date="2020-08" db="EMBL/GenBank/DDBJ databases">
        <title>Multicomponent nature underlies the extraordinary mechanical properties of spider dragline silk.</title>
        <authorList>
            <person name="Kono N."/>
            <person name="Nakamura H."/>
            <person name="Mori M."/>
            <person name="Yoshida Y."/>
            <person name="Ohtoshi R."/>
            <person name="Malay A.D."/>
            <person name="Moran D.A.P."/>
            <person name="Tomita M."/>
            <person name="Numata K."/>
            <person name="Arakawa K."/>
        </authorList>
    </citation>
    <scope>NUCLEOTIDE SEQUENCE</scope>
</reference>
<dbReference type="EMBL" id="BMAW01027048">
    <property type="protein sequence ID" value="GFT99916.1"/>
    <property type="molecule type" value="Genomic_DNA"/>
</dbReference>
<protein>
    <recommendedName>
        <fullName evidence="2">(S)-2-hydroxy-acid oxidase</fullName>
        <ecNumber evidence="2">1.1.3.15</ecNumber>
    </recommendedName>
</protein>
<dbReference type="InterPro" id="IPR013785">
    <property type="entry name" value="Aldolase_TIM"/>
</dbReference>
<dbReference type="InterPro" id="IPR037396">
    <property type="entry name" value="FMN_HAD"/>
</dbReference>
<feature type="binding site" evidence="8">
    <location>
        <position position="240"/>
    </location>
    <ligand>
        <name>glyoxylate</name>
        <dbReference type="ChEBI" id="CHEBI:36655"/>
    </ligand>
</feature>
<dbReference type="GO" id="GO:0010181">
    <property type="term" value="F:FMN binding"/>
    <property type="evidence" value="ECO:0007669"/>
    <property type="project" value="InterPro"/>
</dbReference>
<feature type="active site" description="Proton acceptor" evidence="7">
    <location>
        <position position="240"/>
    </location>
</feature>
<dbReference type="AlphaFoldDB" id="A0A8X6Q0J8"/>
<comment type="catalytic activity">
    <reaction evidence="6">
        <text>2-hydroxyoctanoate + O2 = 2-oxooctanoate + H2O2</text>
        <dbReference type="Rhea" id="RHEA:67940"/>
        <dbReference type="ChEBI" id="CHEBI:15379"/>
        <dbReference type="ChEBI" id="CHEBI:16240"/>
        <dbReference type="ChEBI" id="CHEBI:133514"/>
        <dbReference type="ChEBI" id="CHEBI:176689"/>
    </reaction>
    <physiologicalReaction direction="left-to-right" evidence="6">
        <dbReference type="Rhea" id="RHEA:67941"/>
    </physiologicalReaction>
</comment>
<dbReference type="GO" id="GO:0003973">
    <property type="term" value="F:(S)-2-hydroxy-acid oxidase activity"/>
    <property type="evidence" value="ECO:0007669"/>
    <property type="project" value="UniProtKB-EC"/>
</dbReference>
<organism evidence="10 11">
    <name type="scientific">Nephila pilipes</name>
    <name type="common">Giant wood spider</name>
    <name type="synonym">Nephila maculata</name>
    <dbReference type="NCBI Taxonomy" id="299642"/>
    <lineage>
        <taxon>Eukaryota</taxon>
        <taxon>Metazoa</taxon>
        <taxon>Ecdysozoa</taxon>
        <taxon>Arthropoda</taxon>
        <taxon>Chelicerata</taxon>
        <taxon>Arachnida</taxon>
        <taxon>Araneae</taxon>
        <taxon>Araneomorphae</taxon>
        <taxon>Entelegynae</taxon>
        <taxon>Araneoidea</taxon>
        <taxon>Nephilidae</taxon>
        <taxon>Nephila</taxon>
    </lineage>
</organism>
<comment type="caution">
    <text evidence="10">The sequence shown here is derived from an EMBL/GenBank/DDBJ whole genome shotgun (WGS) entry which is preliminary data.</text>
</comment>
<comment type="cofactor">
    <cofactor evidence="1">
        <name>FMN</name>
        <dbReference type="ChEBI" id="CHEBI:58210"/>
    </cofactor>
</comment>
<feature type="binding site" evidence="8">
    <location>
        <position position="216"/>
    </location>
    <ligand>
        <name>FMN</name>
        <dbReference type="ChEBI" id="CHEBI:58210"/>
    </ligand>
</feature>
<sequence length="351" mass="38167">LDLVTVDDYDRCAPARLPLGFRNYYLGAAGRRITYKKNKNAFDKIEIVPRMLRDVSKNSIEASALGVQLDFPIGLAPLALHKLADPRGELATVEGISSFRTIMILSSMASTLIEDVGQASRNTHITLWMQTYIFDNRTWTTELVRRAERAGFKGIVITADSPVDGTITCDGRGSLELPDGVKVENIDGNQMKYSAAATFKDITWLKTITKLPIIVKGILSGPDATLAVLAGASAILVSNHGGRQMDGDPATIDALPGVVDAVNRLIPRRDVYLDGGVRSGQDIYKAIARGAKMVFVGRPYIWGLTLEGADGVRNVITKLRNGFNETMLLSGSSNVNEIRRETLIPKIPIIG</sequence>
<evidence type="ECO:0000313" key="11">
    <source>
        <dbReference type="Proteomes" id="UP000887013"/>
    </source>
</evidence>
<evidence type="ECO:0000259" key="9">
    <source>
        <dbReference type="PROSITE" id="PS51349"/>
    </source>
</evidence>
<dbReference type="PROSITE" id="PS51349">
    <property type="entry name" value="FMN_HYDROXY_ACID_DH_2"/>
    <property type="match status" value="1"/>
</dbReference>
<dbReference type="InterPro" id="IPR000262">
    <property type="entry name" value="FMN-dep_DH"/>
</dbReference>
<comment type="catalytic activity">
    <reaction evidence="5">
        <text>a (2S)-2-hydroxycarboxylate + O2 = a 2-oxocarboxylate + H2O2</text>
        <dbReference type="Rhea" id="RHEA:16789"/>
        <dbReference type="ChEBI" id="CHEBI:15379"/>
        <dbReference type="ChEBI" id="CHEBI:16240"/>
        <dbReference type="ChEBI" id="CHEBI:35179"/>
        <dbReference type="ChEBI" id="CHEBI:58123"/>
        <dbReference type="EC" id="1.1.3.15"/>
    </reaction>
    <physiologicalReaction direction="left-to-right" evidence="5">
        <dbReference type="Rhea" id="RHEA:16790"/>
    </physiologicalReaction>
</comment>
<dbReference type="FunFam" id="3.20.20.70:FF:000056">
    <property type="entry name" value="hydroxyacid oxidase 2"/>
    <property type="match status" value="1"/>
</dbReference>
<feature type="binding site" evidence="8">
    <location>
        <position position="132"/>
    </location>
    <ligand>
        <name>glyoxylate</name>
        <dbReference type="ChEBI" id="CHEBI:36655"/>
    </ligand>
</feature>
<feature type="binding site" evidence="8">
    <location>
        <position position="24"/>
    </location>
    <ligand>
        <name>glyoxylate</name>
        <dbReference type="ChEBI" id="CHEBI:36655"/>
    </ligand>
</feature>
<dbReference type="PROSITE" id="PS00557">
    <property type="entry name" value="FMN_HYDROXY_ACID_DH_1"/>
    <property type="match status" value="1"/>
</dbReference>
<dbReference type="Pfam" id="PF01070">
    <property type="entry name" value="FMN_dh"/>
    <property type="match status" value="1"/>
</dbReference>
<feature type="binding site" evidence="8">
    <location>
        <position position="158"/>
    </location>
    <ligand>
        <name>FMN</name>
        <dbReference type="ChEBI" id="CHEBI:58210"/>
    </ligand>
</feature>
<feature type="non-terminal residue" evidence="10">
    <location>
        <position position="1"/>
    </location>
</feature>
<feature type="domain" description="FMN hydroxy acid dehydrogenase" evidence="9">
    <location>
        <begin position="1"/>
        <end position="348"/>
    </location>
</feature>
<feature type="binding site" evidence="8">
    <location>
        <position position="238"/>
    </location>
    <ligand>
        <name>FMN</name>
        <dbReference type="ChEBI" id="CHEBI:58210"/>
    </ligand>
</feature>
<feature type="binding site" evidence="8">
    <location>
        <position position="243"/>
    </location>
    <ligand>
        <name>glyoxylate</name>
        <dbReference type="ChEBI" id="CHEBI:36655"/>
    </ligand>
</feature>
<dbReference type="InterPro" id="IPR012133">
    <property type="entry name" value="Alpha-hydoxy_acid_DH_FMN"/>
</dbReference>
<dbReference type="OrthoDB" id="6417434at2759"/>
<keyword evidence="8" id="KW-0285">Flavoprotein</keyword>
<dbReference type="GO" id="GO:0005782">
    <property type="term" value="C:peroxisomal matrix"/>
    <property type="evidence" value="ECO:0007669"/>
    <property type="project" value="TreeGrafter"/>
</dbReference>
<keyword evidence="3" id="KW-0560">Oxidoreductase</keyword>
<evidence type="ECO:0000256" key="5">
    <source>
        <dbReference type="ARBA" id="ARBA00029325"/>
    </source>
</evidence>
<dbReference type="CDD" id="cd02809">
    <property type="entry name" value="alpha_hydroxyacid_oxid_FMN"/>
    <property type="match status" value="1"/>
</dbReference>
<dbReference type="PANTHER" id="PTHR10578">
    <property type="entry name" value="S -2-HYDROXY-ACID OXIDASE-RELATED"/>
    <property type="match status" value="1"/>
</dbReference>
<keyword evidence="8" id="KW-0288">FMN</keyword>
<evidence type="ECO:0000256" key="8">
    <source>
        <dbReference type="PIRSR" id="PIRSR000138-2"/>
    </source>
</evidence>